<dbReference type="PANTHER" id="PTHR44899">
    <property type="entry name" value="CAMK FAMILY PROTEIN KINASE"/>
    <property type="match status" value="1"/>
</dbReference>
<name>A0A8J8P5W6_HALGN</name>
<evidence type="ECO:0000259" key="10">
    <source>
        <dbReference type="PROSITE" id="PS50011"/>
    </source>
</evidence>
<keyword evidence="2" id="KW-0723">Serine/threonine-protein kinase</keyword>
<evidence type="ECO:0000256" key="1">
    <source>
        <dbReference type="ARBA" id="ARBA00012513"/>
    </source>
</evidence>
<evidence type="ECO:0000313" key="11">
    <source>
        <dbReference type="EMBL" id="TNV86126.1"/>
    </source>
</evidence>
<comment type="catalytic activity">
    <reaction evidence="8">
        <text>L-seryl-[protein] + ATP = O-phospho-L-seryl-[protein] + ADP + H(+)</text>
        <dbReference type="Rhea" id="RHEA:17989"/>
        <dbReference type="Rhea" id="RHEA-COMP:9863"/>
        <dbReference type="Rhea" id="RHEA-COMP:11604"/>
        <dbReference type="ChEBI" id="CHEBI:15378"/>
        <dbReference type="ChEBI" id="CHEBI:29999"/>
        <dbReference type="ChEBI" id="CHEBI:30616"/>
        <dbReference type="ChEBI" id="CHEBI:83421"/>
        <dbReference type="ChEBI" id="CHEBI:456216"/>
        <dbReference type="EC" id="2.7.11.1"/>
    </reaction>
</comment>
<dbReference type="InterPro" id="IPR008271">
    <property type="entry name" value="Ser/Thr_kinase_AS"/>
</dbReference>
<feature type="region of interest" description="Disordered" evidence="9">
    <location>
        <begin position="856"/>
        <end position="876"/>
    </location>
</feature>
<evidence type="ECO:0000256" key="7">
    <source>
        <dbReference type="ARBA" id="ARBA00047899"/>
    </source>
</evidence>
<sequence>MHQKNILSQPPQIPIDPQREYRGHLQLEKPAKSDGHSSQDGISLNELQTSLANTLGITDAEPEPEQSSTEPSWAMFEKIKELGMGSFGVVYLVKCMQNSLIRTDGAYSQATNSTQASAEKGGTISKLKAPRKGSTVNSSMVSGAGALTTSTSSTGSFLSNAAAITGPTLPTGVQTRSMAAIQKQRIARELLKDQLYVIKVIETEKFPQEIGVAMMEEIELIRSLDSPYIVGYIDSFIDSDLSINIILEFCPGGDLQTYMAKQAAAAINTKKSAMNLFHDNFIWKLFIQICLGLHYLHSQKGILHRDMKALNIFLTKDNDAKIGDFGAAQRIKDSTPVGQLKQGDTKGFEPLSSIKEEIFRENSVGISGGKPEDTMLFSLSASNTLKRDYKNQKVGTPFYLAPELWLTETNNLCSKQSDIWSLGVILYELCTQKKPFQAQDKHTLSQKVLKEKYAPIPMSVNQNFTELIAKCLQKKPEKRPLIDEIIQNEIFQQKAKQLKIKLPVITTAASGGTDLKASQNDQKGQIAAKSSIAKDLKRSSIIEEPIVELKKAQSSCVKATQVQPQEGGLKPLEALGSKKSSESEPSVISQGRPSLKPLATKTITKSRDESPNQLKSGNKSERKLTSTPLGHHQRQEQSQLIEEIEDMRNHASSTLEIERPQHLIAASNSPPLKRTIFGAREKAQAGIFSIEKQGLSEKTDKPIGRLSHLNMRHNQPSEEKTADEAHPFPIVQSTPTHMHGSQQKQDTQFPSSSTKKEPPLKPAQTTRSQGKSFILTTTSATQVKPSGISSGIRKKETIVGESNMSALATVTEGNQFQDTIQKKVTQIKQSIAKEEKKVGSRKGSDVTHILESNQKRLGVPPNVGRPKGGRGSILGTLNPLIEDVDRKSPLNSSKRQEGSRPRLFEKVINAGATASADQGHEPKKSCIGCLTKNRQKYCIKTWLIEGCNHKSQRKGRGQRLWTNGRTIFNCPLINKQSAQC</sequence>
<comment type="caution">
    <text evidence="11">The sequence shown here is derived from an EMBL/GenBank/DDBJ whole genome shotgun (WGS) entry which is preliminary data.</text>
</comment>
<dbReference type="Proteomes" id="UP000785679">
    <property type="component" value="Unassembled WGS sequence"/>
</dbReference>
<keyword evidence="5" id="KW-0418">Kinase</keyword>
<keyword evidence="12" id="KW-1185">Reference proteome</keyword>
<dbReference type="OrthoDB" id="341578at2759"/>
<dbReference type="PROSITE" id="PS00108">
    <property type="entry name" value="PROTEIN_KINASE_ST"/>
    <property type="match status" value="1"/>
</dbReference>
<dbReference type="SUPFAM" id="SSF56112">
    <property type="entry name" value="Protein kinase-like (PK-like)"/>
    <property type="match status" value="1"/>
</dbReference>
<dbReference type="PROSITE" id="PS50011">
    <property type="entry name" value="PROTEIN_KINASE_DOM"/>
    <property type="match status" value="1"/>
</dbReference>
<dbReference type="AlphaFoldDB" id="A0A8J8P5W6"/>
<accession>A0A8J8P5W6</accession>
<feature type="compositionally biased region" description="Polar residues" evidence="9">
    <location>
        <begin position="583"/>
        <end position="592"/>
    </location>
</feature>
<evidence type="ECO:0000256" key="3">
    <source>
        <dbReference type="ARBA" id="ARBA00022679"/>
    </source>
</evidence>
<feature type="region of interest" description="Disordered" evidence="9">
    <location>
        <begin position="560"/>
        <end position="639"/>
    </location>
</feature>
<dbReference type="EC" id="2.7.11.1" evidence="1"/>
<feature type="domain" description="Protein kinase" evidence="10">
    <location>
        <begin position="76"/>
        <end position="491"/>
    </location>
</feature>
<feature type="compositionally biased region" description="Polar residues" evidence="9">
    <location>
        <begin position="731"/>
        <end position="753"/>
    </location>
</feature>
<evidence type="ECO:0000313" key="12">
    <source>
        <dbReference type="Proteomes" id="UP000785679"/>
    </source>
</evidence>
<dbReference type="InterPro" id="IPR051131">
    <property type="entry name" value="NEK_Ser/Thr_kinase_NIMA"/>
</dbReference>
<proteinExistence type="predicted"/>
<feature type="region of interest" description="Disordered" evidence="9">
    <location>
        <begin position="1"/>
        <end position="41"/>
    </location>
</feature>
<dbReference type="EMBL" id="RRYP01001287">
    <property type="protein sequence ID" value="TNV86126.1"/>
    <property type="molecule type" value="Genomic_DNA"/>
</dbReference>
<evidence type="ECO:0000256" key="6">
    <source>
        <dbReference type="ARBA" id="ARBA00022840"/>
    </source>
</evidence>
<comment type="catalytic activity">
    <reaction evidence="7">
        <text>L-threonyl-[protein] + ATP = O-phospho-L-threonyl-[protein] + ADP + H(+)</text>
        <dbReference type="Rhea" id="RHEA:46608"/>
        <dbReference type="Rhea" id="RHEA-COMP:11060"/>
        <dbReference type="Rhea" id="RHEA-COMP:11605"/>
        <dbReference type="ChEBI" id="CHEBI:15378"/>
        <dbReference type="ChEBI" id="CHEBI:30013"/>
        <dbReference type="ChEBI" id="CHEBI:30616"/>
        <dbReference type="ChEBI" id="CHEBI:61977"/>
        <dbReference type="ChEBI" id="CHEBI:456216"/>
        <dbReference type="EC" id="2.7.11.1"/>
    </reaction>
</comment>
<keyword evidence="3" id="KW-0808">Transferase</keyword>
<evidence type="ECO:0000256" key="9">
    <source>
        <dbReference type="SAM" id="MobiDB-lite"/>
    </source>
</evidence>
<feature type="region of interest" description="Disordered" evidence="9">
    <location>
        <begin position="730"/>
        <end position="777"/>
    </location>
</feature>
<keyword evidence="6" id="KW-0067">ATP-binding</keyword>
<reference evidence="11" key="1">
    <citation type="submission" date="2019-06" db="EMBL/GenBank/DDBJ databases">
        <authorList>
            <person name="Zheng W."/>
        </authorList>
    </citation>
    <scope>NUCLEOTIDE SEQUENCE</scope>
    <source>
        <strain evidence="11">QDHG01</strain>
    </source>
</reference>
<feature type="compositionally biased region" description="Basic and acidic residues" evidence="9">
    <location>
        <begin position="17"/>
        <end position="37"/>
    </location>
</feature>
<feature type="compositionally biased region" description="Polar residues" evidence="9">
    <location>
        <begin position="763"/>
        <end position="777"/>
    </location>
</feature>
<dbReference type="GO" id="GO:0005524">
    <property type="term" value="F:ATP binding"/>
    <property type="evidence" value="ECO:0007669"/>
    <property type="project" value="UniProtKB-KW"/>
</dbReference>
<dbReference type="InterPro" id="IPR011009">
    <property type="entry name" value="Kinase-like_dom_sf"/>
</dbReference>
<evidence type="ECO:0000256" key="8">
    <source>
        <dbReference type="ARBA" id="ARBA00048679"/>
    </source>
</evidence>
<dbReference type="InterPro" id="IPR000719">
    <property type="entry name" value="Prot_kinase_dom"/>
</dbReference>
<evidence type="ECO:0000256" key="4">
    <source>
        <dbReference type="ARBA" id="ARBA00022741"/>
    </source>
</evidence>
<dbReference type="PANTHER" id="PTHR44899:SF3">
    <property type="entry name" value="SERINE_THREONINE-PROTEIN KINASE NEK1"/>
    <property type="match status" value="1"/>
</dbReference>
<dbReference type="Gene3D" id="1.10.510.10">
    <property type="entry name" value="Transferase(Phosphotransferase) domain 1"/>
    <property type="match status" value="2"/>
</dbReference>
<dbReference type="Pfam" id="PF00069">
    <property type="entry name" value="Pkinase"/>
    <property type="match status" value="2"/>
</dbReference>
<feature type="compositionally biased region" description="Polar residues" evidence="9">
    <location>
        <begin position="1"/>
        <end position="10"/>
    </location>
</feature>
<protein>
    <recommendedName>
        <fullName evidence="1">non-specific serine/threonine protein kinase</fullName>
        <ecNumber evidence="1">2.7.11.1</ecNumber>
    </recommendedName>
</protein>
<dbReference type="GO" id="GO:0004674">
    <property type="term" value="F:protein serine/threonine kinase activity"/>
    <property type="evidence" value="ECO:0007669"/>
    <property type="project" value="UniProtKB-KW"/>
</dbReference>
<keyword evidence="4" id="KW-0547">Nucleotide-binding</keyword>
<gene>
    <name evidence="11" type="ORF">FGO68_gene14397</name>
</gene>
<evidence type="ECO:0000256" key="5">
    <source>
        <dbReference type="ARBA" id="ARBA00022777"/>
    </source>
</evidence>
<organism evidence="11 12">
    <name type="scientific">Halteria grandinella</name>
    <dbReference type="NCBI Taxonomy" id="5974"/>
    <lineage>
        <taxon>Eukaryota</taxon>
        <taxon>Sar</taxon>
        <taxon>Alveolata</taxon>
        <taxon>Ciliophora</taxon>
        <taxon>Intramacronucleata</taxon>
        <taxon>Spirotrichea</taxon>
        <taxon>Stichotrichia</taxon>
        <taxon>Sporadotrichida</taxon>
        <taxon>Halteriidae</taxon>
        <taxon>Halteria</taxon>
    </lineage>
</organism>
<dbReference type="SMART" id="SM00220">
    <property type="entry name" value="S_TKc"/>
    <property type="match status" value="1"/>
</dbReference>
<evidence type="ECO:0000256" key="2">
    <source>
        <dbReference type="ARBA" id="ARBA00022527"/>
    </source>
</evidence>